<dbReference type="EMBL" id="CP001522">
    <property type="protein sequence ID" value="ACN93484.1"/>
    <property type="molecule type" value="Genomic_DNA"/>
</dbReference>
<organism evidence="1 2">
    <name type="scientific">Borreliella finlandensis</name>
    <dbReference type="NCBI Taxonomy" id="498741"/>
    <lineage>
        <taxon>Bacteria</taxon>
        <taxon>Pseudomonadati</taxon>
        <taxon>Spirochaetota</taxon>
        <taxon>Spirochaetia</taxon>
        <taxon>Spirochaetales</taxon>
        <taxon>Borreliaceae</taxon>
        <taxon>Borreliella</taxon>
    </lineage>
</organism>
<sequence length="47" mass="5714">MYKKVFSLLKDVLKARKFFTRTFIATKEVLSMKFNPNFLKFNTNLFF</sequence>
<proteinExistence type="predicted"/>
<name>A0A806CFM0_9SPIR</name>
<evidence type="ECO:0000313" key="1">
    <source>
        <dbReference type="EMBL" id="ACN93484.1"/>
    </source>
</evidence>
<gene>
    <name evidence="1" type="ORF">BSV1_B15</name>
</gene>
<reference evidence="1 2" key="1">
    <citation type="journal article" date="2011" name="J. Bacteriol.">
        <title>Whole genome sequence of an unusual Borrelia burgdorferi sensu lato isolate.</title>
        <authorList>
            <person name="Casjens S.R."/>
            <person name="Fraser-Liggett C.M."/>
            <person name="Mongodin E.F."/>
            <person name="Qiu W.G."/>
            <person name="Dunn J.J."/>
            <person name="Luft B.J."/>
            <person name="Schutzer S.E."/>
        </authorList>
    </citation>
    <scope>NUCLEOTIDE SEQUENCE [LARGE SCALE GENOMIC DNA]</scope>
    <source>
        <strain evidence="1 2">SV1</strain>
    </source>
</reference>
<keyword evidence="2" id="KW-1185">Reference proteome</keyword>
<evidence type="ECO:0000313" key="2">
    <source>
        <dbReference type="Proteomes" id="UP000006166"/>
    </source>
</evidence>
<dbReference type="Proteomes" id="UP000006166">
    <property type="component" value="Plasmid SV1_cp26"/>
</dbReference>
<accession>A0A806CFM0</accession>
<dbReference type="AlphaFoldDB" id="A0A806CFM0"/>
<geneLocation type="plasmid" evidence="1 2">
    <name>SV1_cp26</name>
</geneLocation>
<keyword evidence="1" id="KW-0614">Plasmid</keyword>
<protein>
    <submittedName>
        <fullName evidence="1">Uncharacterized protein</fullName>
    </submittedName>
</protein>